<reference evidence="2" key="1">
    <citation type="submission" date="2020-05" db="EMBL/GenBank/DDBJ databases">
        <title>Mycena genomes resolve the evolution of fungal bioluminescence.</title>
        <authorList>
            <person name="Tsai I.J."/>
        </authorList>
    </citation>
    <scope>NUCLEOTIDE SEQUENCE</scope>
    <source>
        <strain evidence="2">CCC161011</strain>
    </source>
</reference>
<dbReference type="AlphaFoldDB" id="A0A8H7CK73"/>
<evidence type="ECO:0000313" key="3">
    <source>
        <dbReference type="Proteomes" id="UP000620124"/>
    </source>
</evidence>
<feature type="compositionally biased region" description="Basic residues" evidence="1">
    <location>
        <begin position="415"/>
        <end position="430"/>
    </location>
</feature>
<organism evidence="2 3">
    <name type="scientific">Mycena venus</name>
    <dbReference type="NCBI Taxonomy" id="2733690"/>
    <lineage>
        <taxon>Eukaryota</taxon>
        <taxon>Fungi</taxon>
        <taxon>Dikarya</taxon>
        <taxon>Basidiomycota</taxon>
        <taxon>Agaricomycotina</taxon>
        <taxon>Agaricomycetes</taxon>
        <taxon>Agaricomycetidae</taxon>
        <taxon>Agaricales</taxon>
        <taxon>Marasmiineae</taxon>
        <taxon>Mycenaceae</taxon>
        <taxon>Mycena</taxon>
    </lineage>
</organism>
<comment type="caution">
    <text evidence="2">The sequence shown here is derived from an EMBL/GenBank/DDBJ whole genome shotgun (WGS) entry which is preliminary data.</text>
</comment>
<dbReference type="EMBL" id="JACAZI010000020">
    <property type="protein sequence ID" value="KAF7339221.1"/>
    <property type="molecule type" value="Genomic_DNA"/>
</dbReference>
<accession>A0A8H7CK73</accession>
<protein>
    <submittedName>
        <fullName evidence="2">Uncharacterized protein</fullName>
    </submittedName>
</protein>
<evidence type="ECO:0000256" key="1">
    <source>
        <dbReference type="SAM" id="MobiDB-lite"/>
    </source>
</evidence>
<proteinExistence type="predicted"/>
<dbReference type="Proteomes" id="UP000620124">
    <property type="component" value="Unassembled WGS sequence"/>
</dbReference>
<gene>
    <name evidence="2" type="ORF">MVEN_01999600</name>
</gene>
<evidence type="ECO:0000313" key="2">
    <source>
        <dbReference type="EMBL" id="KAF7339221.1"/>
    </source>
</evidence>
<sequence>MSRGRLGNRWTVFSSDIDNDEPADDQLPPSDPPDRSENDSSESDGQETPIQPMPALTSLRGVTNDTESAPALDSSSSPPAPIHRPSHRGSSVPPADSPDDIDLCTEHPTSDDILWSPRKEALILRQRREVQRQQSRVTNRAERANAAELERQEAERRQDLAKELEEAKKRIRRNQIFDKFLAEMQDNNILLADFLDHVFNPDTKLYWDWRWRGFFLHQNTVERIFGYWTTSKYNDTTRAFIHNWATNYVLRAASTESRSITQSGILNKTKKAINERFFLDFSLADLVRTIRGMAPTVFKIFDSFSTTTRQLNQASEKFLQKKELMKGTAALTLLRGASQNNNYAQSVNGMFLAATGAQRQHFPILGIYGFSIGYTSIISNVPKTVDDGTAEKDASTDPTDDLDEVDDAPGVPARNKQKKKGSKKKRKRVRGPGLFSNSVRIVTSTVLHVCLP</sequence>
<feature type="compositionally biased region" description="Basic and acidic residues" evidence="1">
    <location>
        <begin position="139"/>
        <end position="153"/>
    </location>
</feature>
<feature type="region of interest" description="Disordered" evidence="1">
    <location>
        <begin position="128"/>
        <end position="153"/>
    </location>
</feature>
<name>A0A8H7CK73_9AGAR</name>
<keyword evidence="3" id="KW-1185">Reference proteome</keyword>
<dbReference type="OrthoDB" id="2496395at2759"/>
<feature type="region of interest" description="Disordered" evidence="1">
    <location>
        <begin position="385"/>
        <end position="431"/>
    </location>
</feature>
<feature type="compositionally biased region" description="Acidic residues" evidence="1">
    <location>
        <begin position="398"/>
        <end position="407"/>
    </location>
</feature>
<feature type="region of interest" description="Disordered" evidence="1">
    <location>
        <begin position="1"/>
        <end position="112"/>
    </location>
</feature>
<feature type="compositionally biased region" description="Basic and acidic residues" evidence="1">
    <location>
        <begin position="385"/>
        <end position="395"/>
    </location>
</feature>
<feature type="compositionally biased region" description="Low complexity" evidence="1">
    <location>
        <begin position="68"/>
        <end position="77"/>
    </location>
</feature>